<evidence type="ECO:0000313" key="2">
    <source>
        <dbReference type="EMBL" id="MDV2911786.1"/>
    </source>
</evidence>
<protein>
    <submittedName>
        <fullName evidence="2">Helix-turn-helix transcriptional regulator</fullName>
    </submittedName>
</protein>
<dbReference type="Proteomes" id="UP001280415">
    <property type="component" value="Unassembled WGS sequence"/>
</dbReference>
<dbReference type="GO" id="GO:0003677">
    <property type="term" value="F:DNA binding"/>
    <property type="evidence" value="ECO:0007669"/>
    <property type="project" value="InterPro"/>
</dbReference>
<reference evidence="2" key="2">
    <citation type="submission" date="2023-10" db="EMBL/GenBank/DDBJ databases">
        <authorList>
            <person name="Khurajog B."/>
        </authorList>
    </citation>
    <scope>NUCLEOTIDE SEQUENCE</scope>
    <source>
        <strain evidence="2">BF14</strain>
    </source>
</reference>
<dbReference type="InterPro" id="IPR001387">
    <property type="entry name" value="Cro/C1-type_HTH"/>
</dbReference>
<reference evidence="2" key="1">
    <citation type="journal article" date="2023" name="PeerJ">
        <title>Selection and evaluation of lactic acid bacteria from chicken feces in Thailand as potential probiotics.</title>
        <authorList>
            <person name="Khurajog B."/>
            <person name="Disastra Y."/>
            <person name="Lawwyne L.D."/>
            <person name="Sirichokchatchawan W."/>
            <person name="Niyomtham W."/>
            <person name="Yindee J."/>
            <person name="Hampson D.J."/>
            <person name="Prapasarakul N."/>
        </authorList>
    </citation>
    <scope>NUCLEOTIDE SEQUENCE</scope>
    <source>
        <strain evidence="2">BF14</strain>
    </source>
</reference>
<dbReference type="InterPro" id="IPR010982">
    <property type="entry name" value="Lambda_DNA-bd_dom_sf"/>
</dbReference>
<dbReference type="RefSeq" id="WP_002832229.1">
    <property type="nucleotide sequence ID" value="NZ_CAKMCG010000004.1"/>
</dbReference>
<evidence type="ECO:0000259" key="1">
    <source>
        <dbReference type="PROSITE" id="PS50943"/>
    </source>
</evidence>
<dbReference type="Gene3D" id="1.10.260.40">
    <property type="entry name" value="lambda repressor-like DNA-binding domains"/>
    <property type="match status" value="1"/>
</dbReference>
<dbReference type="SUPFAM" id="SSF47413">
    <property type="entry name" value="lambda repressor-like DNA-binding domains"/>
    <property type="match status" value="1"/>
</dbReference>
<dbReference type="PROSITE" id="PS50943">
    <property type="entry name" value="HTH_CROC1"/>
    <property type="match status" value="1"/>
</dbReference>
<dbReference type="CDD" id="cd00093">
    <property type="entry name" value="HTH_XRE"/>
    <property type="match status" value="1"/>
</dbReference>
<evidence type="ECO:0000313" key="3">
    <source>
        <dbReference type="Proteomes" id="UP001280415"/>
    </source>
</evidence>
<feature type="domain" description="HTH cro/C1-type" evidence="1">
    <location>
        <begin position="7"/>
        <end position="71"/>
    </location>
</feature>
<gene>
    <name evidence="2" type="ORF">R0H03_07910</name>
</gene>
<proteinExistence type="predicted"/>
<dbReference type="AlphaFoldDB" id="A0AAP3U2X8"/>
<organism evidence="2 3">
    <name type="scientific">Pediococcus acidilactici</name>
    <dbReference type="NCBI Taxonomy" id="1254"/>
    <lineage>
        <taxon>Bacteria</taxon>
        <taxon>Bacillati</taxon>
        <taxon>Bacillota</taxon>
        <taxon>Bacilli</taxon>
        <taxon>Lactobacillales</taxon>
        <taxon>Lactobacillaceae</taxon>
        <taxon>Pediococcus</taxon>
        <taxon>Pediococcus acidilactici group</taxon>
    </lineage>
</organism>
<name>A0AAP3U2X8_PEDAC</name>
<dbReference type="EMBL" id="JAWJAX010000009">
    <property type="protein sequence ID" value="MDV2911786.1"/>
    <property type="molecule type" value="Genomic_DNA"/>
</dbReference>
<sequence>MIFGTILKNARKQRNLSQIELIRSIHDEYGIDISTSMLSRYEDELTPVPRRMSIEALFALAVYLDLDLNELAREEIKQISSKKHH</sequence>
<accession>A0AAP3U2X8</accession>
<comment type="caution">
    <text evidence="2">The sequence shown here is derived from an EMBL/GenBank/DDBJ whole genome shotgun (WGS) entry which is preliminary data.</text>
</comment>
<dbReference type="KEGG" id="paci:A4V11_04090"/>